<evidence type="ECO:0000313" key="3">
    <source>
        <dbReference type="EMBL" id="SVA95320.1"/>
    </source>
</evidence>
<dbReference type="GO" id="GO:0005506">
    <property type="term" value="F:iron ion binding"/>
    <property type="evidence" value="ECO:0007669"/>
    <property type="project" value="InterPro"/>
</dbReference>
<dbReference type="InterPro" id="IPR001075">
    <property type="entry name" value="NIF_FeS_clus_asmbl_NifU_C"/>
</dbReference>
<protein>
    <recommendedName>
        <fullName evidence="2">NIF system FeS cluster assembly NifU C-terminal domain-containing protein</fullName>
    </recommendedName>
</protein>
<accession>A0A382A1D8</accession>
<dbReference type="SUPFAM" id="SSF117916">
    <property type="entry name" value="Fe-S cluster assembly (FSCA) domain-like"/>
    <property type="match status" value="1"/>
</dbReference>
<dbReference type="PANTHER" id="PTHR11178">
    <property type="entry name" value="IRON-SULFUR CLUSTER SCAFFOLD PROTEIN NFU-RELATED"/>
    <property type="match status" value="1"/>
</dbReference>
<organism evidence="3">
    <name type="scientific">marine metagenome</name>
    <dbReference type="NCBI Taxonomy" id="408172"/>
    <lineage>
        <taxon>unclassified sequences</taxon>
        <taxon>metagenomes</taxon>
        <taxon>ecological metagenomes</taxon>
    </lineage>
</organism>
<evidence type="ECO:0000259" key="2">
    <source>
        <dbReference type="Pfam" id="PF01106"/>
    </source>
</evidence>
<dbReference type="AlphaFoldDB" id="A0A382A1D8"/>
<gene>
    <name evidence="3" type="ORF">METZ01_LOCUS148174</name>
</gene>
<dbReference type="PANTHER" id="PTHR11178:SF1">
    <property type="entry name" value="NFU1 IRON-SULFUR CLUSTER SCAFFOLD HOMOLOG, MITOCHONDRIAL"/>
    <property type="match status" value="1"/>
</dbReference>
<comment type="similarity">
    <text evidence="1">Belongs to the NifU family.</text>
</comment>
<dbReference type="InterPro" id="IPR034904">
    <property type="entry name" value="FSCA_dom_sf"/>
</dbReference>
<reference evidence="3" key="1">
    <citation type="submission" date="2018-05" db="EMBL/GenBank/DDBJ databases">
        <authorList>
            <person name="Lanie J.A."/>
            <person name="Ng W.-L."/>
            <person name="Kazmierczak K.M."/>
            <person name="Andrzejewski T.M."/>
            <person name="Davidsen T.M."/>
            <person name="Wayne K.J."/>
            <person name="Tettelin H."/>
            <person name="Glass J.I."/>
            <person name="Rusch D."/>
            <person name="Podicherti R."/>
            <person name="Tsui H.-C.T."/>
            <person name="Winkler M.E."/>
        </authorList>
    </citation>
    <scope>NUCLEOTIDE SEQUENCE</scope>
</reference>
<sequence length="144" mass="16030">MSDRTKAEIVKDIKWVLQDKVAPAVAQHNGFINYLDFDAETGIAKLELAGSCSGCAMSKQTLQQGVEDMLKHYVPEVLAIVGEDDQQAVEQGYTPFIPRNDFPETESESEKLQRELEPIDAIDNIDGTTELDKIDSLTTENNKK</sequence>
<proteinExistence type="inferred from homology"/>
<evidence type="ECO:0000256" key="1">
    <source>
        <dbReference type="ARBA" id="ARBA00006420"/>
    </source>
</evidence>
<name>A0A382A1D8_9ZZZZ</name>
<feature type="domain" description="NIF system FeS cluster assembly NifU C-terminal" evidence="2">
    <location>
        <begin position="13"/>
        <end position="80"/>
    </location>
</feature>
<dbReference type="EMBL" id="UINC01023513">
    <property type="protein sequence ID" value="SVA95320.1"/>
    <property type="molecule type" value="Genomic_DNA"/>
</dbReference>
<dbReference type="GO" id="GO:0005739">
    <property type="term" value="C:mitochondrion"/>
    <property type="evidence" value="ECO:0007669"/>
    <property type="project" value="TreeGrafter"/>
</dbReference>
<dbReference type="Pfam" id="PF01106">
    <property type="entry name" value="NifU"/>
    <property type="match status" value="1"/>
</dbReference>
<dbReference type="Gene3D" id="3.30.300.130">
    <property type="entry name" value="Fe-S cluster assembly (FSCA)"/>
    <property type="match status" value="1"/>
</dbReference>
<dbReference type="GO" id="GO:0051536">
    <property type="term" value="F:iron-sulfur cluster binding"/>
    <property type="evidence" value="ECO:0007669"/>
    <property type="project" value="InterPro"/>
</dbReference>
<dbReference type="GO" id="GO:0016226">
    <property type="term" value="P:iron-sulfur cluster assembly"/>
    <property type="evidence" value="ECO:0007669"/>
    <property type="project" value="InterPro"/>
</dbReference>